<protein>
    <submittedName>
        <fullName evidence="2">Class B sortase</fullName>
    </submittedName>
</protein>
<keyword evidence="1" id="KW-0732">Signal</keyword>
<dbReference type="GeneID" id="62676708"/>
<dbReference type="CDD" id="cd05826">
    <property type="entry name" value="Sortase_B"/>
    <property type="match status" value="1"/>
</dbReference>
<evidence type="ECO:0000313" key="5">
    <source>
        <dbReference type="Proteomes" id="UP000253752"/>
    </source>
</evidence>
<reference evidence="4" key="3">
    <citation type="submission" date="2019-06" db="EMBL/GenBank/DDBJ databases">
        <authorList>
            <person name="Bisanz J.E."/>
            <person name="Turnbaugh P.J."/>
        </authorList>
    </citation>
    <scope>NUCLEOTIDE SEQUENCE</scope>
    <source>
        <strain evidence="4">SECO-MT75m2</strain>
    </source>
</reference>
<sequence length="263" mass="28165">MSEADHKRPRRRAAGWLLAGILLLALCGAMAAFQASTAGSAASVVPNPRGQPFGSLSAAAVSAMASNESPTAADAEGVDWDYWRVVNPAIVAWVSVDGTAIDYAVVQAPGGDPDYYLSHDIYRSWNPYGCPYVDAACDGVGGMSAVVFGHNMGGGFVAMFADFARYSDEAFARSHPTIELQTPNGAMELSVSAVDVIDGSENAKRTDFSSADEMRAWYAQRFEECDVRISNDENASQLFTFVTCSYTTYANERTLVYAQPAES</sequence>
<evidence type="ECO:0000313" key="4">
    <source>
        <dbReference type="EMBL" id="TNU89139.1"/>
    </source>
</evidence>
<proteinExistence type="predicted"/>
<name>A0A369MZD5_EGGLN</name>
<dbReference type="EMBL" id="VEVP01000034">
    <property type="protein sequence ID" value="TNU89139.1"/>
    <property type="molecule type" value="Genomic_DNA"/>
</dbReference>
<dbReference type="RefSeq" id="WP_009305538.1">
    <property type="nucleotide sequence ID" value="NZ_CABMOO010000016.1"/>
</dbReference>
<dbReference type="AlphaFoldDB" id="A0A369MZD5"/>
<dbReference type="Proteomes" id="UP000312594">
    <property type="component" value="Unassembled WGS sequence"/>
</dbReference>
<reference evidence="5 6" key="2">
    <citation type="journal article" date="2018" name="Elife">
        <title>Discovery and characterization of a prevalent human gut bacterial enzyme sufficient for the inactivation of a family of plant toxins.</title>
        <authorList>
            <person name="Koppel N."/>
            <person name="Bisanz J.E."/>
            <person name="Pandelia M.E."/>
            <person name="Turnbaugh P.J."/>
            <person name="Balskus E.P."/>
        </authorList>
    </citation>
    <scope>NUCLEOTIDE SEQUENCE [LARGE SCALE GENOMIC DNA]</scope>
    <source>
        <strain evidence="3 6">16A</strain>
        <strain evidence="2 5">MR1 #12</strain>
    </source>
</reference>
<feature type="signal peptide" evidence="1">
    <location>
        <begin position="1"/>
        <end position="31"/>
    </location>
</feature>
<evidence type="ECO:0000313" key="2">
    <source>
        <dbReference type="EMBL" id="RDB81617.1"/>
    </source>
</evidence>
<accession>A0A369MZD5</accession>
<evidence type="ECO:0000313" key="6">
    <source>
        <dbReference type="Proteomes" id="UP000253915"/>
    </source>
</evidence>
<dbReference type="InterPro" id="IPR009835">
    <property type="entry name" value="SrtB"/>
</dbReference>
<comment type="caution">
    <text evidence="2">The sequence shown here is derived from an EMBL/GenBank/DDBJ whole genome shotgun (WGS) entry which is preliminary data.</text>
</comment>
<dbReference type="Proteomes" id="UP000253752">
    <property type="component" value="Unassembled WGS sequence"/>
</dbReference>
<dbReference type="InterPro" id="IPR023365">
    <property type="entry name" value="Sortase_dom-sf"/>
</dbReference>
<evidence type="ECO:0000313" key="3">
    <source>
        <dbReference type="EMBL" id="RDC36268.1"/>
    </source>
</evidence>
<gene>
    <name evidence="3" type="ORF">C1853_11535</name>
    <name evidence="2" type="ORF">C1872_02790</name>
    <name evidence="4" type="ORF">FIC87_12205</name>
</gene>
<evidence type="ECO:0000313" key="7">
    <source>
        <dbReference type="Proteomes" id="UP000312594"/>
    </source>
</evidence>
<dbReference type="SUPFAM" id="SSF63817">
    <property type="entry name" value="Sortase"/>
    <property type="match status" value="1"/>
</dbReference>
<organism evidence="2 5">
    <name type="scientific">Eggerthella lenta</name>
    <name type="common">Eubacterium lentum</name>
    <dbReference type="NCBI Taxonomy" id="84112"/>
    <lineage>
        <taxon>Bacteria</taxon>
        <taxon>Bacillati</taxon>
        <taxon>Actinomycetota</taxon>
        <taxon>Coriobacteriia</taxon>
        <taxon>Eggerthellales</taxon>
        <taxon>Eggerthellaceae</taxon>
        <taxon>Eggerthella</taxon>
    </lineage>
</organism>
<feature type="chain" id="PRO_5044389210" evidence="1">
    <location>
        <begin position="32"/>
        <end position="263"/>
    </location>
</feature>
<dbReference type="EMBL" id="PPUQ01000017">
    <property type="protein sequence ID" value="RDC36268.1"/>
    <property type="molecule type" value="Genomic_DNA"/>
</dbReference>
<evidence type="ECO:0000256" key="1">
    <source>
        <dbReference type="SAM" id="SignalP"/>
    </source>
</evidence>
<dbReference type="EMBL" id="PPTX01000002">
    <property type="protein sequence ID" value="RDB81617.1"/>
    <property type="molecule type" value="Genomic_DNA"/>
</dbReference>
<reference evidence="4 7" key="1">
    <citation type="journal article" date="2005" name="Appl. Environ. Microbiol.">
        <title>Intestinal bacterial communities that produce active estrogen-like compounds enterodiol and enterolactone in humans.</title>
        <authorList>
            <person name="Clavel T."/>
            <person name="Henderson G."/>
            <person name="Alpert C.A."/>
            <person name="Philippe C."/>
            <person name="Rigottier-Gois L."/>
            <person name="Dore J."/>
            <person name="Blaut M."/>
        </authorList>
    </citation>
    <scope>NUCLEOTIDE SEQUENCE [LARGE SCALE GENOMIC DNA]</scope>
    <source>
        <strain evidence="4 7">SECO-MT75m2</strain>
    </source>
</reference>
<dbReference type="Proteomes" id="UP000253915">
    <property type="component" value="Unassembled WGS sequence"/>
</dbReference>
<dbReference type="GO" id="GO:0016787">
    <property type="term" value="F:hydrolase activity"/>
    <property type="evidence" value="ECO:0007669"/>
    <property type="project" value="UniProtKB-KW"/>
</dbReference>
<dbReference type="Gene3D" id="2.40.260.10">
    <property type="entry name" value="Sortase"/>
    <property type="match status" value="1"/>
</dbReference>